<protein>
    <submittedName>
        <fullName evidence="3">Alpha/beta hydrolase</fullName>
    </submittedName>
</protein>
<gene>
    <name evidence="3" type="ORF">EPA93_19060</name>
</gene>
<evidence type="ECO:0000256" key="1">
    <source>
        <dbReference type="ARBA" id="ARBA00022801"/>
    </source>
</evidence>
<reference evidence="3 4" key="1">
    <citation type="submission" date="2019-01" db="EMBL/GenBank/DDBJ databases">
        <title>Ktedonosporobacter rubrisoli SCAWS-G2.</title>
        <authorList>
            <person name="Huang Y."/>
            <person name="Yan B."/>
        </authorList>
    </citation>
    <scope>NUCLEOTIDE SEQUENCE [LARGE SCALE GENOMIC DNA]</scope>
    <source>
        <strain evidence="3 4">SCAWS-G2</strain>
    </source>
</reference>
<dbReference type="EMBL" id="CP035758">
    <property type="protein sequence ID" value="QBD83516.1"/>
    <property type="molecule type" value="Genomic_DNA"/>
</dbReference>
<dbReference type="InterPro" id="IPR049492">
    <property type="entry name" value="BD-FAE-like_dom"/>
</dbReference>
<dbReference type="PANTHER" id="PTHR48081:SF33">
    <property type="entry name" value="KYNURENINE FORMAMIDASE"/>
    <property type="match status" value="1"/>
</dbReference>
<feature type="domain" description="BD-FAE-like" evidence="2">
    <location>
        <begin position="22"/>
        <end position="216"/>
    </location>
</feature>
<dbReference type="Gene3D" id="3.40.50.1820">
    <property type="entry name" value="alpha/beta hydrolase"/>
    <property type="match status" value="1"/>
</dbReference>
<sequence length="260" mass="28263">MDSKALRHSYGNDPQQFGELFLPEGPGPFPVVLLIHGGFWHAPYNLSLMTGLAEDLIQRNIAVWNIEYRRIEDVGGGWPGTFQDVAHASDYLQTLAQQYALDMQRVIPVGHSAGGHLALWLAARSKFPEDSQLAALSTPPYTFKGIVSLAGANDLEQVWQLNLEDGSAATLLGGTPMEVPERYALASPAALLPLGIPQILIHGDKDDRVPIEVSQAYALQAKDAGDQLTLIELPGVDHFALIDPSSEAWAITIRALQKLL</sequence>
<dbReference type="OrthoDB" id="179999at2"/>
<dbReference type="InterPro" id="IPR050300">
    <property type="entry name" value="GDXG_lipolytic_enzyme"/>
</dbReference>
<dbReference type="AlphaFoldDB" id="A0A4P6K7C3"/>
<organism evidence="3 4">
    <name type="scientific">Ktedonosporobacter rubrisoli</name>
    <dbReference type="NCBI Taxonomy" id="2509675"/>
    <lineage>
        <taxon>Bacteria</taxon>
        <taxon>Bacillati</taxon>
        <taxon>Chloroflexota</taxon>
        <taxon>Ktedonobacteria</taxon>
        <taxon>Ktedonobacterales</taxon>
        <taxon>Ktedonosporobacteraceae</taxon>
        <taxon>Ktedonosporobacter</taxon>
    </lineage>
</organism>
<evidence type="ECO:0000259" key="2">
    <source>
        <dbReference type="Pfam" id="PF20434"/>
    </source>
</evidence>
<dbReference type="Proteomes" id="UP000290365">
    <property type="component" value="Chromosome"/>
</dbReference>
<dbReference type="Pfam" id="PF20434">
    <property type="entry name" value="BD-FAE"/>
    <property type="match status" value="1"/>
</dbReference>
<evidence type="ECO:0000313" key="3">
    <source>
        <dbReference type="EMBL" id="QBD83516.1"/>
    </source>
</evidence>
<accession>A0A4P6K7C3</accession>
<dbReference type="SUPFAM" id="SSF53474">
    <property type="entry name" value="alpha/beta-Hydrolases"/>
    <property type="match status" value="1"/>
</dbReference>
<name>A0A4P6K7C3_KTERU</name>
<keyword evidence="1 3" id="KW-0378">Hydrolase</keyword>
<evidence type="ECO:0000313" key="4">
    <source>
        <dbReference type="Proteomes" id="UP000290365"/>
    </source>
</evidence>
<dbReference type="PANTHER" id="PTHR48081">
    <property type="entry name" value="AB HYDROLASE SUPERFAMILY PROTEIN C4A8.06C"/>
    <property type="match status" value="1"/>
</dbReference>
<dbReference type="InterPro" id="IPR029058">
    <property type="entry name" value="AB_hydrolase_fold"/>
</dbReference>
<keyword evidence="4" id="KW-1185">Reference proteome</keyword>
<dbReference type="GO" id="GO:0016787">
    <property type="term" value="F:hydrolase activity"/>
    <property type="evidence" value="ECO:0007669"/>
    <property type="project" value="UniProtKB-KW"/>
</dbReference>
<dbReference type="KEGG" id="kbs:EPA93_19060"/>
<proteinExistence type="predicted"/>